<feature type="region of interest" description="C-terminal hotdog fold" evidence="5">
    <location>
        <begin position="145"/>
        <end position="281"/>
    </location>
</feature>
<comment type="caution">
    <text evidence="8">The sequence shown here is derived from an EMBL/GenBank/DDBJ whole genome shotgun (WGS) entry which is preliminary data.</text>
</comment>
<dbReference type="InterPro" id="IPR009081">
    <property type="entry name" value="PP-bd_ACP"/>
</dbReference>
<gene>
    <name evidence="8" type="ORF">ACFP3U_36370</name>
</gene>
<evidence type="ECO:0000313" key="9">
    <source>
        <dbReference type="Proteomes" id="UP001595975"/>
    </source>
</evidence>
<dbReference type="SMART" id="SM00826">
    <property type="entry name" value="PKS_DH"/>
    <property type="match status" value="1"/>
</dbReference>
<dbReference type="SMART" id="SM01294">
    <property type="entry name" value="PKS_PP_betabranch"/>
    <property type="match status" value="1"/>
</dbReference>
<dbReference type="InterPro" id="IPR049552">
    <property type="entry name" value="PKS_DH_N"/>
</dbReference>
<dbReference type="InterPro" id="IPR006162">
    <property type="entry name" value="Ppantetheine_attach_site"/>
</dbReference>
<evidence type="ECO:0000256" key="1">
    <source>
        <dbReference type="ARBA" id="ARBA00022450"/>
    </source>
</evidence>
<organism evidence="8 9">
    <name type="scientific">Kitasatospora misakiensis</name>
    <dbReference type="NCBI Taxonomy" id="67330"/>
    <lineage>
        <taxon>Bacteria</taxon>
        <taxon>Bacillati</taxon>
        <taxon>Actinomycetota</taxon>
        <taxon>Actinomycetes</taxon>
        <taxon>Kitasatosporales</taxon>
        <taxon>Streptomycetaceae</taxon>
        <taxon>Kitasatospora</taxon>
    </lineage>
</organism>
<dbReference type="InterPro" id="IPR049551">
    <property type="entry name" value="PKS_DH_C"/>
</dbReference>
<dbReference type="PROSITE" id="PS50075">
    <property type="entry name" value="CARRIER"/>
    <property type="match status" value="1"/>
</dbReference>
<dbReference type="InterPro" id="IPR050091">
    <property type="entry name" value="PKS_NRPS_Biosynth_Enz"/>
</dbReference>
<evidence type="ECO:0000256" key="5">
    <source>
        <dbReference type="PROSITE-ProRule" id="PRU01363"/>
    </source>
</evidence>
<dbReference type="InterPro" id="IPR057326">
    <property type="entry name" value="KR_dom"/>
</dbReference>
<accession>A0ABW0XDE2</accession>
<dbReference type="Pfam" id="PF22953">
    <property type="entry name" value="SpnB_Rossmann"/>
    <property type="match status" value="1"/>
</dbReference>
<keyword evidence="1" id="KW-0596">Phosphopantetheine</keyword>
<dbReference type="Pfam" id="PF00550">
    <property type="entry name" value="PP-binding"/>
    <property type="match status" value="1"/>
</dbReference>
<dbReference type="InterPro" id="IPR042104">
    <property type="entry name" value="PKS_dehydratase_sf"/>
</dbReference>
<evidence type="ECO:0000259" key="6">
    <source>
        <dbReference type="PROSITE" id="PS50075"/>
    </source>
</evidence>
<dbReference type="SUPFAM" id="SSF47336">
    <property type="entry name" value="ACP-like"/>
    <property type="match status" value="1"/>
</dbReference>
<dbReference type="EMBL" id="JBHSOF010000100">
    <property type="protein sequence ID" value="MFC5668421.1"/>
    <property type="molecule type" value="Genomic_DNA"/>
</dbReference>
<dbReference type="Gene3D" id="1.10.1200.10">
    <property type="entry name" value="ACP-like"/>
    <property type="match status" value="1"/>
</dbReference>
<dbReference type="RefSeq" id="WP_380230056.1">
    <property type="nucleotide sequence ID" value="NZ_JBHSOF010000100.1"/>
</dbReference>
<dbReference type="InterPro" id="IPR020806">
    <property type="entry name" value="PKS_PP-bd"/>
</dbReference>
<dbReference type="PANTHER" id="PTHR43775">
    <property type="entry name" value="FATTY ACID SYNTHASE"/>
    <property type="match status" value="1"/>
</dbReference>
<dbReference type="InterPro" id="IPR013968">
    <property type="entry name" value="PKS_KR"/>
</dbReference>
<dbReference type="InterPro" id="IPR055123">
    <property type="entry name" value="SpnB-like_Rossmann"/>
</dbReference>
<protein>
    <submittedName>
        <fullName evidence="8">Type I polyketide synthase</fullName>
    </submittedName>
</protein>
<dbReference type="PROSITE" id="PS52019">
    <property type="entry name" value="PKS_MFAS_DH"/>
    <property type="match status" value="1"/>
</dbReference>
<dbReference type="SUPFAM" id="SSF51735">
    <property type="entry name" value="NAD(P)-binding Rossmann-fold domains"/>
    <property type="match status" value="2"/>
</dbReference>
<keyword evidence="9" id="KW-1185">Reference proteome</keyword>
<dbReference type="PANTHER" id="PTHR43775:SF51">
    <property type="entry name" value="INACTIVE PHENOLPHTHIOCEROL SYNTHESIS POLYKETIDE SYNTHASE TYPE I PKS1-RELATED"/>
    <property type="match status" value="1"/>
</dbReference>
<dbReference type="Pfam" id="PF21089">
    <property type="entry name" value="PKS_DH_N"/>
    <property type="match status" value="1"/>
</dbReference>
<feature type="region of interest" description="N-terminal hotdog fold" evidence="5">
    <location>
        <begin position="11"/>
        <end position="131"/>
    </location>
</feature>
<dbReference type="Gene3D" id="3.10.129.110">
    <property type="entry name" value="Polyketide synthase dehydratase"/>
    <property type="match status" value="1"/>
</dbReference>
<dbReference type="PROSITE" id="PS00012">
    <property type="entry name" value="PHOSPHOPANTETHEINE"/>
    <property type="match status" value="1"/>
</dbReference>
<dbReference type="CDD" id="cd08956">
    <property type="entry name" value="KR_3_FAS_SDR_x"/>
    <property type="match status" value="1"/>
</dbReference>
<proteinExistence type="predicted"/>
<evidence type="ECO:0000256" key="3">
    <source>
        <dbReference type="ARBA" id="ARBA00022679"/>
    </source>
</evidence>
<feature type="domain" description="PKS/mFAS DH" evidence="7">
    <location>
        <begin position="11"/>
        <end position="281"/>
    </location>
</feature>
<evidence type="ECO:0000256" key="2">
    <source>
        <dbReference type="ARBA" id="ARBA00022553"/>
    </source>
</evidence>
<feature type="domain" description="Carrier" evidence="6">
    <location>
        <begin position="728"/>
        <end position="803"/>
    </location>
</feature>
<evidence type="ECO:0000256" key="4">
    <source>
        <dbReference type="ARBA" id="ARBA00023268"/>
    </source>
</evidence>
<keyword evidence="4" id="KW-0511">Multifunctional enzyme</keyword>
<dbReference type="InterPro" id="IPR036291">
    <property type="entry name" value="NAD(P)-bd_dom_sf"/>
</dbReference>
<reference evidence="9" key="1">
    <citation type="journal article" date="2019" name="Int. J. Syst. Evol. Microbiol.">
        <title>The Global Catalogue of Microorganisms (GCM) 10K type strain sequencing project: providing services to taxonomists for standard genome sequencing and annotation.</title>
        <authorList>
            <consortium name="The Broad Institute Genomics Platform"/>
            <consortium name="The Broad Institute Genome Sequencing Center for Infectious Disease"/>
            <person name="Wu L."/>
            <person name="Ma J."/>
        </authorList>
    </citation>
    <scope>NUCLEOTIDE SEQUENCE [LARGE SCALE GENOMIC DNA]</scope>
    <source>
        <strain evidence="9">CGMCC 4.1437</strain>
    </source>
</reference>
<comment type="caution">
    <text evidence="5">Lacks conserved residue(s) required for the propagation of feature annotation.</text>
</comment>
<sequence>ATTLGLAHTTHPLLRATVATASDGGLLATGRLSATDQPWLAEQSIGETPVLPVAALLELAVAAGDSVAAGRIAELTVEAPLPTGQAAQIQVAVGAPDADGRRTVEVHSRTGEETPWTRHATGVLADEAPDADATAAPAAWPPAGAEPIDPEELYERLAGAGLAVDGVSRAVRRAWRRPDGLCAEVALSEGTDVEGFGIHPVLLQAALLVAAPADTGESATPRLALAWEDVALHATGATELRVRLSSLGTDAFALAATDPTGAPVLTAGAVTFRPVDPATYVQARAGEAGDGLLGIDWVPVTVPTAATTTELPADTELFHTPAGLSVRDTLHPVLKAVQEWLTAERPGRLVVVTRGAVATTAEAEVTELGQAAVWGLLRTAQTENPGRFTLVDLDGTPASEQALVAALDVDEPQLALREGRVHAPRLVSRPTLHEPATSSPPDPEGTALITGGTGLLGGLVARRLVEVHGVRHLLLTSRRGPEAPGAAKLCAELEALGATVTAVACDTADRAALGKLLAEVPAAHPLSVVVHAAGVLDDGLVGSLTAEQFETVLRPKADAALLLDELTREAAPAAFVLFSSTAGVLGSPGQGNYAAANALLDALVQRRRAHGLPGTSIAWGLWARSSGMTGHLSEADVARLARGGVSPLEDEQGLALFDAALAVGGPVVAAGVDRAGLRAQAERGALPHLLRGLVPASPARRRANAATAVDTSALMRRLAGASAAEQDTVLLELVRSQAATVLGHASAGRIEPDRAFRELGFDSLTAVELRNRLQGATGRQLPMTLVFDYPSPVALSRHLRQELAPSSDTAPSVLLAELDRLAAALDAARPGSGDGGPLIAARLQEMARRWNAAPATGDHDLDADDDLETVTDDELFSVLDEELGTA</sequence>
<name>A0ABW0XDE2_9ACTN</name>
<dbReference type="InterPro" id="IPR020807">
    <property type="entry name" value="PKS_DH"/>
</dbReference>
<dbReference type="Pfam" id="PF14765">
    <property type="entry name" value="PS-DH"/>
    <property type="match status" value="1"/>
</dbReference>
<dbReference type="SMART" id="SM00822">
    <property type="entry name" value="PKS_KR"/>
    <property type="match status" value="1"/>
</dbReference>
<dbReference type="Pfam" id="PF08659">
    <property type="entry name" value="KR"/>
    <property type="match status" value="1"/>
</dbReference>
<dbReference type="InterPro" id="IPR049900">
    <property type="entry name" value="PKS_mFAS_DH"/>
</dbReference>
<dbReference type="Proteomes" id="UP001595975">
    <property type="component" value="Unassembled WGS sequence"/>
</dbReference>
<dbReference type="Gene3D" id="3.40.50.720">
    <property type="entry name" value="NAD(P)-binding Rossmann-like Domain"/>
    <property type="match status" value="1"/>
</dbReference>
<feature type="non-terminal residue" evidence="8">
    <location>
        <position position="1"/>
    </location>
</feature>
<dbReference type="SMART" id="SM00823">
    <property type="entry name" value="PKS_PP"/>
    <property type="match status" value="1"/>
</dbReference>
<keyword evidence="2" id="KW-0597">Phosphoprotein</keyword>
<evidence type="ECO:0000259" key="7">
    <source>
        <dbReference type="PROSITE" id="PS52019"/>
    </source>
</evidence>
<keyword evidence="3" id="KW-0808">Transferase</keyword>
<dbReference type="InterPro" id="IPR036736">
    <property type="entry name" value="ACP-like_sf"/>
</dbReference>
<evidence type="ECO:0000313" key="8">
    <source>
        <dbReference type="EMBL" id="MFC5668421.1"/>
    </source>
</evidence>